<dbReference type="PROSITE" id="PS50297">
    <property type="entry name" value="ANK_REP_REGION"/>
    <property type="match status" value="1"/>
</dbReference>
<dbReference type="PROSITE" id="PS00715">
    <property type="entry name" value="SIGMA70_1"/>
    <property type="match status" value="1"/>
</dbReference>
<dbReference type="eggNOG" id="COG0666">
    <property type="taxonomic scope" value="Bacteria"/>
</dbReference>
<dbReference type="InterPro" id="IPR007627">
    <property type="entry name" value="RNA_pol_sigma70_r2"/>
</dbReference>
<dbReference type="EMBL" id="CP001281">
    <property type="protein sequence ID" value="ACK53125.1"/>
    <property type="molecule type" value="Genomic_DNA"/>
</dbReference>
<evidence type="ECO:0000313" key="9">
    <source>
        <dbReference type="Proteomes" id="UP000002186"/>
    </source>
</evidence>
<dbReference type="Gene3D" id="1.10.601.10">
    <property type="entry name" value="RNA Polymerase Primary Sigma Factor"/>
    <property type="match status" value="2"/>
</dbReference>
<keyword evidence="4" id="KW-0804">Transcription</keyword>
<organism evidence="8 9">
    <name type="scientific">Thauera aminoaromatica</name>
    <dbReference type="NCBI Taxonomy" id="164330"/>
    <lineage>
        <taxon>Bacteria</taxon>
        <taxon>Pseudomonadati</taxon>
        <taxon>Pseudomonadota</taxon>
        <taxon>Betaproteobacteria</taxon>
        <taxon>Rhodocyclales</taxon>
        <taxon>Zoogloeaceae</taxon>
        <taxon>Thauera</taxon>
    </lineage>
</organism>
<name>C4ZMT1_THASP</name>
<evidence type="ECO:0000256" key="1">
    <source>
        <dbReference type="ARBA" id="ARBA00023015"/>
    </source>
</evidence>
<dbReference type="OrthoDB" id="8870136at2"/>
<dbReference type="InterPro" id="IPR036770">
    <property type="entry name" value="Ankyrin_rpt-contain_sf"/>
</dbReference>
<keyword evidence="9" id="KW-1185">Reference proteome</keyword>
<dbReference type="AlphaFoldDB" id="C4ZMT1"/>
<dbReference type="KEGG" id="tmz:Tmz1t_0338"/>
<dbReference type="GO" id="GO:0016987">
    <property type="term" value="F:sigma factor activity"/>
    <property type="evidence" value="ECO:0007669"/>
    <property type="project" value="UniProtKB-KW"/>
</dbReference>
<dbReference type="InterPro" id="IPR000943">
    <property type="entry name" value="RNA_pol_sigma70"/>
</dbReference>
<protein>
    <submittedName>
        <fullName evidence="8">Sigma-70 region 2 domain protein</fullName>
    </submittedName>
</protein>
<accession>C4ZMT1</accession>
<dbReference type="InterPro" id="IPR002110">
    <property type="entry name" value="Ankyrin_rpt"/>
</dbReference>
<dbReference type="FunFam" id="1.10.601.10:FF:000001">
    <property type="entry name" value="RNA polymerase sigma factor SigA"/>
    <property type="match status" value="1"/>
</dbReference>
<dbReference type="SMART" id="SM00248">
    <property type="entry name" value="ANK"/>
    <property type="match status" value="2"/>
</dbReference>
<feature type="compositionally biased region" description="Polar residues" evidence="6">
    <location>
        <begin position="157"/>
        <end position="174"/>
    </location>
</feature>
<reference evidence="8 9" key="2">
    <citation type="journal article" date="2012" name="Stand. Genomic Sci.">
        <title>Complete genome sequence of Thauera aminoaromatica strain MZ1T.</title>
        <authorList>
            <person name="Jiang K."/>
            <person name="Sanseverino J."/>
            <person name="Chauhan A."/>
            <person name="Lucas S."/>
            <person name="Copeland A."/>
            <person name="Lapidus A."/>
            <person name="Del Rio T.G."/>
            <person name="Dalin E."/>
            <person name="Tice H."/>
            <person name="Bruce D."/>
            <person name="Goodwin L."/>
            <person name="Pitluck S."/>
            <person name="Sims D."/>
            <person name="Brettin T."/>
            <person name="Detter J.C."/>
            <person name="Han C."/>
            <person name="Chang Y.J."/>
            <person name="Larimer F."/>
            <person name="Land M."/>
            <person name="Hauser L."/>
            <person name="Kyrpides N.C."/>
            <person name="Mikhailova N."/>
            <person name="Moser S."/>
            <person name="Jegier P."/>
            <person name="Close D."/>
            <person name="Debruyn J.M."/>
            <person name="Wang Y."/>
            <person name="Layton A.C."/>
            <person name="Allen M.S."/>
            <person name="Sayler G.S."/>
        </authorList>
    </citation>
    <scope>NUCLEOTIDE SEQUENCE [LARGE SCALE GENOMIC DNA]</scope>
    <source>
        <strain evidence="8 9">MZ1T</strain>
    </source>
</reference>
<feature type="compositionally biased region" description="Acidic residues" evidence="6">
    <location>
        <begin position="132"/>
        <end position="147"/>
    </location>
</feature>
<evidence type="ECO:0000256" key="4">
    <source>
        <dbReference type="ARBA" id="ARBA00023163"/>
    </source>
</evidence>
<dbReference type="STRING" id="85643.Tmz1t_0338"/>
<evidence type="ECO:0000256" key="5">
    <source>
        <dbReference type="PROSITE-ProRule" id="PRU00023"/>
    </source>
</evidence>
<dbReference type="Pfam" id="PF00140">
    <property type="entry name" value="Sigma70_r1_2"/>
    <property type="match status" value="1"/>
</dbReference>
<keyword evidence="1" id="KW-0805">Transcription regulation</keyword>
<dbReference type="SUPFAM" id="SSF88946">
    <property type="entry name" value="Sigma2 domain of RNA polymerase sigma factors"/>
    <property type="match status" value="1"/>
</dbReference>
<dbReference type="PANTHER" id="PTHR30603:SF47">
    <property type="entry name" value="RNA POLYMERASE SIGMA FACTOR SIGD, CHLOROPLASTIC"/>
    <property type="match status" value="1"/>
</dbReference>
<dbReference type="Pfam" id="PF12796">
    <property type="entry name" value="Ank_2"/>
    <property type="match status" value="1"/>
</dbReference>
<evidence type="ECO:0000259" key="7">
    <source>
        <dbReference type="PROSITE" id="PS00715"/>
    </source>
</evidence>
<feature type="region of interest" description="Disordered" evidence="6">
    <location>
        <begin position="106"/>
        <end position="178"/>
    </location>
</feature>
<dbReference type="InterPro" id="IPR013325">
    <property type="entry name" value="RNA_pol_sigma_r2"/>
</dbReference>
<dbReference type="HOGENOM" id="CLU_462251_0_0_4"/>
<feature type="domain" description="RNA polymerase sigma-70" evidence="7">
    <location>
        <begin position="503"/>
        <end position="516"/>
    </location>
</feature>
<keyword evidence="2" id="KW-0731">Sigma factor</keyword>
<sequence length="590" mass="63840">MNDPAPFRKKPLNPLLKMAAVAGVQTAIRLHIRRGDDLDAVEENGRTPLMLAAVRGHADVCKLLLDAGADPLLTDHEGRDAVGLALAAGKTGVVEVLMQFRVETADGSAVCPPPTGRPVSAAGSSPESGATTEDEFSPNGWEAEEESLTPPDDTRRTSSARTIQQAISSHAPTSTDEDWSDIEIDLPEVRTGPAGGRRFDDEDLARLRLLLMQGLSVGFVNRSDIVEACADATESHEADLEERIERLIGDLGLHIEDVSPSFGLDEHGAAESEDACEDALEYLRDICSGDNDPLKLYIREVGPHQALTREDEAFIARAMEEGVSQAIRTIASCKAALDQIIDAGDAVCRGEADAGSMFDRAAGNPEDEPHESAFGLSSTMQDDEQDQASDDAGRQQMQLQPELGAALADLRRLVYSLPASTEVPVAAQGRIVSLLNALGLNFDFLEAVCNTLLASPDHRDIGAAVAVALNSALDHRNRMIKSNLRLVISIAKKYTHTGFPFLDLIQEGNLGLMKAVEKFDYRRGFKFSTYATWWIRQAITRGIADQQRLVRVPVHMVESINKVSRVLRELEGRAPRKTSASPALGKITTS</sequence>
<keyword evidence="3" id="KW-0238">DNA-binding</keyword>
<dbReference type="GO" id="GO:0003677">
    <property type="term" value="F:DNA binding"/>
    <property type="evidence" value="ECO:0007669"/>
    <property type="project" value="UniProtKB-KW"/>
</dbReference>
<evidence type="ECO:0000256" key="3">
    <source>
        <dbReference type="ARBA" id="ARBA00023125"/>
    </source>
</evidence>
<dbReference type="PROSITE" id="PS50088">
    <property type="entry name" value="ANK_REPEAT"/>
    <property type="match status" value="1"/>
</dbReference>
<feature type="repeat" description="ANK" evidence="5">
    <location>
        <begin position="44"/>
        <end position="76"/>
    </location>
</feature>
<dbReference type="InterPro" id="IPR014284">
    <property type="entry name" value="RNA_pol_sigma-70_dom"/>
</dbReference>
<evidence type="ECO:0000256" key="6">
    <source>
        <dbReference type="SAM" id="MobiDB-lite"/>
    </source>
</evidence>
<dbReference type="PRINTS" id="PR00046">
    <property type="entry name" value="SIGMA70FCT"/>
</dbReference>
<dbReference type="Proteomes" id="UP000002186">
    <property type="component" value="Chromosome"/>
</dbReference>
<dbReference type="PANTHER" id="PTHR30603">
    <property type="entry name" value="RNA POLYMERASE SIGMA FACTOR RPO"/>
    <property type="match status" value="1"/>
</dbReference>
<feature type="compositionally biased region" description="Polar residues" evidence="6">
    <location>
        <begin position="122"/>
        <end position="131"/>
    </location>
</feature>
<reference evidence="9" key="1">
    <citation type="submission" date="2009-05" db="EMBL/GenBank/DDBJ databases">
        <title>Complete sequence of chromosome of Thauera sp. MZ1T.</title>
        <authorList>
            <consortium name="US DOE Joint Genome Institute"/>
            <person name="Lucas S."/>
            <person name="Copeland A."/>
            <person name="Lapidus A."/>
            <person name="Glavina del Rio T."/>
            <person name="Dalin E."/>
            <person name="Tice H."/>
            <person name="Bruce D."/>
            <person name="Goodwin L."/>
            <person name="Pitluck S."/>
            <person name="Sims D."/>
            <person name="Brettin T."/>
            <person name="Detter J.C."/>
            <person name="Han C."/>
            <person name="Larimer F."/>
            <person name="Land M."/>
            <person name="Hauser L."/>
            <person name="Kyrpides N."/>
            <person name="Mikhailova N."/>
            <person name="Sayler G.S."/>
        </authorList>
    </citation>
    <scope>NUCLEOTIDE SEQUENCE [LARGE SCALE GENOMIC DNA]</scope>
    <source>
        <strain evidence="9">MZ1T</strain>
    </source>
</reference>
<gene>
    <name evidence="8" type="ordered locus">Tmz1t_0338</name>
</gene>
<keyword evidence="5" id="KW-0040">ANK repeat</keyword>
<dbReference type="NCBIfam" id="TIGR02937">
    <property type="entry name" value="sigma70-ECF"/>
    <property type="match status" value="1"/>
</dbReference>
<dbReference type="SUPFAM" id="SSF48403">
    <property type="entry name" value="Ankyrin repeat"/>
    <property type="match status" value="1"/>
</dbReference>
<dbReference type="Pfam" id="PF04542">
    <property type="entry name" value="Sigma70_r2"/>
    <property type="match status" value="1"/>
</dbReference>
<dbReference type="InterPro" id="IPR050239">
    <property type="entry name" value="Sigma-70_RNA_pol_init_factors"/>
</dbReference>
<proteinExistence type="predicted"/>
<evidence type="ECO:0000256" key="2">
    <source>
        <dbReference type="ARBA" id="ARBA00023082"/>
    </source>
</evidence>
<dbReference type="InterPro" id="IPR009042">
    <property type="entry name" value="RNA_pol_sigma70_r1_2"/>
</dbReference>
<dbReference type="Gene3D" id="1.25.40.20">
    <property type="entry name" value="Ankyrin repeat-containing domain"/>
    <property type="match status" value="1"/>
</dbReference>
<dbReference type="eggNOG" id="COG0568">
    <property type="taxonomic scope" value="Bacteria"/>
</dbReference>
<dbReference type="GO" id="GO:0006352">
    <property type="term" value="P:DNA-templated transcription initiation"/>
    <property type="evidence" value="ECO:0007669"/>
    <property type="project" value="InterPro"/>
</dbReference>
<evidence type="ECO:0000313" key="8">
    <source>
        <dbReference type="EMBL" id="ACK53125.1"/>
    </source>
</evidence>